<reference evidence="5" key="1">
    <citation type="submission" date="2025-08" db="UniProtKB">
        <authorList>
            <consortium name="Ensembl"/>
        </authorList>
    </citation>
    <scope>IDENTIFICATION</scope>
</reference>
<sequence>RWREPPSTGRPLASRARRGWRGRQAPRRPATPAAERKPAARGPERRATRSPLTGRSASSLRGGGQPPPLTRLPLSLPRRGTQLPGPAPSLLPPLPALRRRQRKRPPSSHHCHRLLAGSGAGRRASAAERRRAGRAAGAAPRERCVASCRGLRGGRYRVAPWEPARAESCRDGKMSGGLAPSKSTVYVSNLPFALTNNDLYRIFSKYGKVVKKPRPVSQLVAQQVPQQFVPPTQSKKEKKDKVEKEKSEKETTSKKNSHKKTRPRLKNVDRSSAQHLEVTVGDLTVIITDFKEKTKSPPASSAASADQHSQSGSSSDNTERGMSRSSSPRGEASSLNGESH</sequence>
<feature type="compositionally biased region" description="Low complexity" evidence="3">
    <location>
        <begin position="71"/>
        <end position="84"/>
    </location>
</feature>
<dbReference type="Pfam" id="PF00076">
    <property type="entry name" value="RRM_1"/>
    <property type="match status" value="1"/>
</dbReference>
<feature type="domain" description="RRM" evidence="4">
    <location>
        <begin position="185"/>
        <end position="210"/>
    </location>
</feature>
<dbReference type="GO" id="GO:0045893">
    <property type="term" value="P:positive regulation of DNA-templated transcription"/>
    <property type="evidence" value="ECO:0007669"/>
    <property type="project" value="InterPro"/>
</dbReference>
<feature type="compositionally biased region" description="Basic residues" evidence="3">
    <location>
        <begin position="97"/>
        <end position="113"/>
    </location>
</feature>
<evidence type="ECO:0000256" key="1">
    <source>
        <dbReference type="ARBA" id="ARBA00004123"/>
    </source>
</evidence>
<comment type="subcellular location">
    <subcellularLocation>
        <location evidence="1">Nucleus</location>
    </subcellularLocation>
</comment>
<feature type="compositionally biased region" description="Basic residues" evidence="3">
    <location>
        <begin position="15"/>
        <end position="26"/>
    </location>
</feature>
<feature type="region of interest" description="Disordered" evidence="3">
    <location>
        <begin position="1"/>
        <end position="138"/>
    </location>
</feature>
<feature type="region of interest" description="Disordered" evidence="3">
    <location>
        <begin position="292"/>
        <end position="340"/>
    </location>
</feature>
<name>A0A8C4U9G9_FALTI</name>
<feature type="compositionally biased region" description="Low complexity" evidence="3">
    <location>
        <begin position="114"/>
        <end position="124"/>
    </location>
</feature>
<evidence type="ECO:0000313" key="6">
    <source>
        <dbReference type="Proteomes" id="UP000694562"/>
    </source>
</evidence>
<evidence type="ECO:0000313" key="5">
    <source>
        <dbReference type="Ensembl" id="ENSFTIP00000009139.1"/>
    </source>
</evidence>
<feature type="compositionally biased region" description="Basic and acidic residues" evidence="3">
    <location>
        <begin position="34"/>
        <end position="47"/>
    </location>
</feature>
<dbReference type="InterPro" id="IPR033774">
    <property type="entry name" value="YAF2_RYBP"/>
</dbReference>
<organism evidence="5 6">
    <name type="scientific">Falco tinnunculus</name>
    <name type="common">Common kestrel</name>
    <dbReference type="NCBI Taxonomy" id="100819"/>
    <lineage>
        <taxon>Eukaryota</taxon>
        <taxon>Metazoa</taxon>
        <taxon>Chordata</taxon>
        <taxon>Craniata</taxon>
        <taxon>Vertebrata</taxon>
        <taxon>Euteleostomi</taxon>
        <taxon>Archelosauria</taxon>
        <taxon>Archosauria</taxon>
        <taxon>Dinosauria</taxon>
        <taxon>Saurischia</taxon>
        <taxon>Theropoda</taxon>
        <taxon>Coelurosauria</taxon>
        <taxon>Aves</taxon>
        <taxon>Neognathae</taxon>
        <taxon>Neoaves</taxon>
        <taxon>Telluraves</taxon>
        <taxon>Australaves</taxon>
        <taxon>Falconiformes</taxon>
        <taxon>Falconidae</taxon>
        <taxon>Falco</taxon>
    </lineage>
</organism>
<dbReference type="PANTHER" id="PTHR12920:SF2">
    <property type="entry name" value="YY1-ASSOCIATED FACTOR 2"/>
    <property type="match status" value="1"/>
</dbReference>
<dbReference type="SUPFAM" id="SSF54928">
    <property type="entry name" value="RNA-binding domain, RBD"/>
    <property type="match status" value="1"/>
</dbReference>
<feature type="compositionally biased region" description="Polar residues" evidence="3">
    <location>
        <begin position="50"/>
        <end position="59"/>
    </location>
</feature>
<feature type="compositionally biased region" description="Basic residues" evidence="3">
    <location>
        <begin position="255"/>
        <end position="265"/>
    </location>
</feature>
<dbReference type="InterPro" id="IPR000504">
    <property type="entry name" value="RRM_dom"/>
</dbReference>
<feature type="compositionally biased region" description="Low complexity" evidence="3">
    <location>
        <begin position="323"/>
        <end position="334"/>
    </location>
</feature>
<reference evidence="5" key="2">
    <citation type="submission" date="2025-09" db="UniProtKB">
        <authorList>
            <consortium name="Ensembl"/>
        </authorList>
    </citation>
    <scope>IDENTIFICATION</scope>
</reference>
<dbReference type="InterPro" id="IPR035979">
    <property type="entry name" value="RBD_domain_sf"/>
</dbReference>
<accession>A0A8C4U9G9</accession>
<feature type="compositionally biased region" description="Pro residues" evidence="3">
    <location>
        <begin position="85"/>
        <end position="95"/>
    </location>
</feature>
<dbReference type="Ensembl" id="ENSFTIT00000009547.1">
    <property type="protein sequence ID" value="ENSFTIP00000009139.1"/>
    <property type="gene ID" value="ENSFTIG00000006186.1"/>
</dbReference>
<dbReference type="InterPro" id="IPR012677">
    <property type="entry name" value="Nucleotide-bd_a/b_plait_sf"/>
</dbReference>
<dbReference type="AlphaFoldDB" id="A0A8C4U9G9"/>
<feature type="region of interest" description="Disordered" evidence="3">
    <location>
        <begin position="221"/>
        <end position="274"/>
    </location>
</feature>
<keyword evidence="6" id="KW-1185">Reference proteome</keyword>
<dbReference type="GO" id="GO:0005634">
    <property type="term" value="C:nucleus"/>
    <property type="evidence" value="ECO:0007669"/>
    <property type="project" value="UniProtKB-SubCell"/>
</dbReference>
<proteinExistence type="predicted"/>
<dbReference type="GO" id="GO:0003712">
    <property type="term" value="F:transcription coregulator activity"/>
    <property type="evidence" value="ECO:0007669"/>
    <property type="project" value="TreeGrafter"/>
</dbReference>
<protein>
    <submittedName>
        <fullName evidence="5">YY1 associated factor 2</fullName>
    </submittedName>
</protein>
<dbReference type="InterPro" id="IPR039958">
    <property type="entry name" value="RYBP/YAF2"/>
</dbReference>
<evidence type="ECO:0000256" key="2">
    <source>
        <dbReference type="ARBA" id="ARBA00023242"/>
    </source>
</evidence>
<evidence type="ECO:0000256" key="3">
    <source>
        <dbReference type="SAM" id="MobiDB-lite"/>
    </source>
</evidence>
<keyword evidence="2" id="KW-0539">Nucleus</keyword>
<dbReference type="OrthoDB" id="10063208at2759"/>
<dbReference type="GO" id="GO:0003677">
    <property type="term" value="F:DNA binding"/>
    <property type="evidence" value="ECO:0007669"/>
    <property type="project" value="TreeGrafter"/>
</dbReference>
<dbReference type="PANTHER" id="PTHR12920">
    <property type="entry name" value="RYBP AND YAF2-RELATED"/>
    <property type="match status" value="1"/>
</dbReference>
<dbReference type="Gene3D" id="3.30.70.330">
    <property type="match status" value="1"/>
</dbReference>
<evidence type="ECO:0000259" key="4">
    <source>
        <dbReference type="Pfam" id="PF00076"/>
    </source>
</evidence>
<feature type="compositionally biased region" description="Basic and acidic residues" evidence="3">
    <location>
        <begin position="234"/>
        <end position="253"/>
    </location>
</feature>
<dbReference type="GO" id="GO:0003723">
    <property type="term" value="F:RNA binding"/>
    <property type="evidence" value="ECO:0007669"/>
    <property type="project" value="InterPro"/>
</dbReference>
<feature type="compositionally biased region" description="Low complexity" evidence="3">
    <location>
        <begin position="221"/>
        <end position="233"/>
    </location>
</feature>
<feature type="compositionally biased region" description="Low complexity" evidence="3">
    <location>
        <begin position="296"/>
        <end position="316"/>
    </location>
</feature>
<dbReference type="Pfam" id="PF17219">
    <property type="entry name" value="YAF2_RYBP"/>
    <property type="match status" value="1"/>
</dbReference>
<dbReference type="Proteomes" id="UP000694562">
    <property type="component" value="Unplaced"/>
</dbReference>